<organism evidence="1 2">
    <name type="scientific">Alloacidobacterium dinghuense</name>
    <dbReference type="NCBI Taxonomy" id="2763107"/>
    <lineage>
        <taxon>Bacteria</taxon>
        <taxon>Pseudomonadati</taxon>
        <taxon>Acidobacteriota</taxon>
        <taxon>Terriglobia</taxon>
        <taxon>Terriglobales</taxon>
        <taxon>Acidobacteriaceae</taxon>
        <taxon>Alloacidobacterium</taxon>
    </lineage>
</organism>
<reference evidence="1 2" key="1">
    <citation type="submission" date="2020-08" db="EMBL/GenBank/DDBJ databases">
        <title>Edaphobacter telluris sp. nov. and Acidobacterium dinghuensis sp. nov., two acidobacteria isolated from forest soil.</title>
        <authorList>
            <person name="Fu J."/>
            <person name="Qiu L."/>
        </authorList>
    </citation>
    <scope>NUCLEOTIDE SEQUENCE [LARGE SCALE GENOMIC DNA]</scope>
    <source>
        <strain evidence="1">4Y35</strain>
    </source>
</reference>
<gene>
    <name evidence="1" type="ORF">H7849_11750</name>
</gene>
<dbReference type="RefSeq" id="WP_186746715.1">
    <property type="nucleotide sequence ID" value="NZ_CP060394.1"/>
</dbReference>
<accession>A0A7G8BPM9</accession>
<proteinExistence type="predicted"/>
<dbReference type="Proteomes" id="UP000515312">
    <property type="component" value="Chromosome"/>
</dbReference>
<evidence type="ECO:0000313" key="1">
    <source>
        <dbReference type="EMBL" id="QNI34499.1"/>
    </source>
</evidence>
<evidence type="ECO:0000313" key="2">
    <source>
        <dbReference type="Proteomes" id="UP000515312"/>
    </source>
</evidence>
<name>A0A7G8BPM9_9BACT</name>
<keyword evidence="2" id="KW-1185">Reference proteome</keyword>
<sequence length="178" mass="19054">MKTPPLGTMCIDCGCCRADLYAVDDPICWACDAGEPCKNKQQSQSAPAHAAVAQLEENVIRTTDDIKQKIIAADPSISNVELGRRLGVKDGTVFYIRKQHGIRSTAKPGTRAKKTAAVTASSSTTMTVDGTPAATQTQPQTISVSLTPERMDLVWGYFSPEEKAIGIKAILQAQLEAC</sequence>
<dbReference type="AlphaFoldDB" id="A0A7G8BPM9"/>
<dbReference type="EMBL" id="CP060394">
    <property type="protein sequence ID" value="QNI34499.1"/>
    <property type="molecule type" value="Genomic_DNA"/>
</dbReference>
<dbReference type="KEGG" id="adin:H7849_11750"/>
<protein>
    <submittedName>
        <fullName evidence="1">AsnC family protein</fullName>
    </submittedName>
</protein>